<comment type="caution">
    <text evidence="1">The sequence shown here is derived from an EMBL/GenBank/DDBJ whole genome shotgun (WGS) entry which is preliminary data.</text>
</comment>
<name>A0A2N5U5P4_9BASI</name>
<accession>A0A2N5U5P4</accession>
<reference evidence="1 2" key="1">
    <citation type="submission" date="2017-11" db="EMBL/GenBank/DDBJ databases">
        <title>De novo assembly and phasing of dikaryotic genomes from two isolates of Puccinia coronata f. sp. avenae, the causal agent of oat crown rust.</title>
        <authorList>
            <person name="Miller M.E."/>
            <person name="Zhang Y."/>
            <person name="Omidvar V."/>
            <person name="Sperschneider J."/>
            <person name="Schwessinger B."/>
            <person name="Raley C."/>
            <person name="Palmer J.M."/>
            <person name="Garnica D."/>
            <person name="Upadhyaya N."/>
            <person name="Rathjen J."/>
            <person name="Taylor J.M."/>
            <person name="Park R.F."/>
            <person name="Dodds P.N."/>
            <person name="Hirsch C.D."/>
            <person name="Kianian S.F."/>
            <person name="Figueroa M."/>
        </authorList>
    </citation>
    <scope>NUCLEOTIDE SEQUENCE [LARGE SCALE GENOMIC DNA]</scope>
    <source>
        <strain evidence="1">12SD80</strain>
    </source>
</reference>
<sequence>MSAAFEKPAWQLQKPFGKQLRPRLAPYQVGWGSTKIQVDSATILGSVSGNQPP</sequence>
<organism evidence="1 2">
    <name type="scientific">Puccinia coronata f. sp. avenae</name>
    <dbReference type="NCBI Taxonomy" id="200324"/>
    <lineage>
        <taxon>Eukaryota</taxon>
        <taxon>Fungi</taxon>
        <taxon>Dikarya</taxon>
        <taxon>Basidiomycota</taxon>
        <taxon>Pucciniomycotina</taxon>
        <taxon>Pucciniomycetes</taxon>
        <taxon>Pucciniales</taxon>
        <taxon>Pucciniaceae</taxon>
        <taxon>Puccinia</taxon>
    </lineage>
</organism>
<evidence type="ECO:0000313" key="2">
    <source>
        <dbReference type="Proteomes" id="UP000235392"/>
    </source>
</evidence>
<dbReference type="AlphaFoldDB" id="A0A2N5U5P4"/>
<proteinExistence type="predicted"/>
<evidence type="ECO:0000313" key="1">
    <source>
        <dbReference type="EMBL" id="PLW33094.1"/>
    </source>
</evidence>
<dbReference type="EMBL" id="PGCI01000228">
    <property type="protein sequence ID" value="PLW33094.1"/>
    <property type="molecule type" value="Genomic_DNA"/>
</dbReference>
<gene>
    <name evidence="1" type="ORF">PCASD_13823</name>
</gene>
<dbReference type="Proteomes" id="UP000235392">
    <property type="component" value="Unassembled WGS sequence"/>
</dbReference>
<protein>
    <submittedName>
        <fullName evidence="1">Uncharacterized protein</fullName>
    </submittedName>
</protein>